<dbReference type="EMBL" id="LR796990">
    <property type="protein sequence ID" value="CAB4180165.1"/>
    <property type="molecule type" value="Genomic_DNA"/>
</dbReference>
<accession>A0A6J5QGE9</accession>
<organism evidence="1">
    <name type="scientific">uncultured Caudovirales phage</name>
    <dbReference type="NCBI Taxonomy" id="2100421"/>
    <lineage>
        <taxon>Viruses</taxon>
        <taxon>Duplodnaviria</taxon>
        <taxon>Heunggongvirae</taxon>
        <taxon>Uroviricota</taxon>
        <taxon>Caudoviricetes</taxon>
        <taxon>Peduoviridae</taxon>
        <taxon>Maltschvirus</taxon>
        <taxon>Maltschvirus maltsch</taxon>
    </lineage>
</organism>
<sequence>MATDLVINIASQFLGKKSFADADKATKKLTGSVKNLGRTLGVTLSAGAVLAYGKASVKAASDDIKAQKLLANSLKNVGLAYASVDVENFINKLQSQTGILDDTLRPAFSNLAAVTGSVAQTQKLMGLAFDVSSGSGLDYASTIELLSQAYVGNTKGLKQLKLGLTQAEIKAMSFDEIVDTLNQRFSGSGAIALSSYTGQMDLLKVSASNASETIGTSLLGAISSLGGSDGISKVGGQIESAASSLANFIDSIVYLKEQIASIPGAGIVKGAFGLVGNVLGRFSPQRLEELIKEVKGPQPFSQPMSLANQDTGRAALAAAKKAELDAIKRNKELAKLAKDQAKSAAATAKAKKDQAALDKAALALGKGQDVFNLDAIQIQAALLAKQQEIDKLGLAATDQQRLQLANDLARLTVKQDILALEDAIANKDVAAATRLAAKLDKDLQILGALQNQSYKLTDIKNILDALKPKELIDQNNLNLALLKIEEMLRLLATANAQSKMPVVTSGSLGSGIPVGDYVAPVAKDVAAKASVSAILEYADAATARANAFADLLDQQNAADDAALQLYMAKLGMTRDTSGALQSFRTAESASKVTVEVIDRTSGLIEVVQNAVQQNNRFGNNLSYAGAI</sequence>
<protein>
    <submittedName>
        <fullName evidence="1">Uncharacterized protein</fullName>
    </submittedName>
</protein>
<reference evidence="1" key="1">
    <citation type="submission" date="2020-05" db="EMBL/GenBank/DDBJ databases">
        <authorList>
            <person name="Chiriac C."/>
            <person name="Salcher M."/>
            <person name="Ghai R."/>
            <person name="Kavagutti S V."/>
        </authorList>
    </citation>
    <scope>NUCLEOTIDE SEQUENCE</scope>
</reference>
<proteinExistence type="predicted"/>
<gene>
    <name evidence="1" type="ORF">UFOVP1041_9</name>
</gene>
<name>A0A6J5QGE9_9CAUD</name>
<evidence type="ECO:0000313" key="1">
    <source>
        <dbReference type="EMBL" id="CAB4180165.1"/>
    </source>
</evidence>